<gene>
    <name evidence="7" type="ORF">EYQ16_05420</name>
</gene>
<dbReference type="InterPro" id="IPR013766">
    <property type="entry name" value="Thioredoxin_domain"/>
</dbReference>
<evidence type="ECO:0000313" key="7">
    <source>
        <dbReference type="EMBL" id="HIG63934.1"/>
    </source>
</evidence>
<reference evidence="8" key="1">
    <citation type="journal article" date="2019" name="bioRxiv">
        <title>Genome diversification in globally distributed novel marine Proteobacteria is linked to environmental adaptation.</title>
        <authorList>
            <person name="Zhou Z."/>
            <person name="Tran P.Q."/>
            <person name="Kieft K."/>
            <person name="Anantharaman K."/>
        </authorList>
    </citation>
    <scope>NUCLEOTIDE SEQUENCE [LARGE SCALE GENOMIC DNA]</scope>
</reference>
<keyword evidence="2 3" id="KW-0186">Copper</keyword>
<sequence length="250" mass="27794">MNSNSSFRAMLLALVLTLTGCLHDTPSEENFWGVELPGEAAADFTLVDQYGNNFSFNETTGKIVVMTFIYTSCPDICPQVTYQLGKLQEALGADYGERVEILSVTVDPSRDTVEHLAHWTTMKNASWPHLTSSAGMPEMAMNNSVWAPYDIYVEKVGAEEHEHDENGDNETGDNGDNETEEHEHDENGDNETGDNGDNETDDEGDDDYGVNHSTILYIIDQQGRLRVAWPGLDWTYRDLHHDVALMLGSG</sequence>
<feature type="binding site" evidence="3">
    <location>
        <position position="73"/>
    </location>
    <ligand>
        <name>Cu cation</name>
        <dbReference type="ChEBI" id="CHEBI:23378"/>
    </ligand>
</feature>
<dbReference type="PANTHER" id="PTHR12151">
    <property type="entry name" value="ELECTRON TRANSPORT PROTIN SCO1/SENC FAMILY MEMBER"/>
    <property type="match status" value="1"/>
</dbReference>
<evidence type="ECO:0000256" key="3">
    <source>
        <dbReference type="PIRSR" id="PIRSR603782-1"/>
    </source>
</evidence>
<feature type="binding site" evidence="3">
    <location>
        <position position="77"/>
    </location>
    <ligand>
        <name>Cu cation</name>
        <dbReference type="ChEBI" id="CHEBI:23378"/>
    </ligand>
</feature>
<dbReference type="SUPFAM" id="SSF52833">
    <property type="entry name" value="Thioredoxin-like"/>
    <property type="match status" value="1"/>
</dbReference>
<feature type="disulfide bond" description="Redox-active" evidence="4">
    <location>
        <begin position="73"/>
        <end position="77"/>
    </location>
</feature>
<dbReference type="PANTHER" id="PTHR12151:SF25">
    <property type="entry name" value="LINALOOL DEHYDRATASE_ISOMERASE DOMAIN-CONTAINING PROTEIN"/>
    <property type="match status" value="1"/>
</dbReference>
<dbReference type="PROSITE" id="PS51352">
    <property type="entry name" value="THIOREDOXIN_2"/>
    <property type="match status" value="1"/>
</dbReference>
<dbReference type="Gene3D" id="3.40.30.10">
    <property type="entry name" value="Glutaredoxin"/>
    <property type="match status" value="2"/>
</dbReference>
<comment type="similarity">
    <text evidence="1">Belongs to the SCO1/2 family.</text>
</comment>
<dbReference type="Proteomes" id="UP000589516">
    <property type="component" value="Unassembled WGS sequence"/>
</dbReference>
<evidence type="ECO:0000313" key="8">
    <source>
        <dbReference type="Proteomes" id="UP000589516"/>
    </source>
</evidence>
<feature type="region of interest" description="Disordered" evidence="5">
    <location>
        <begin position="160"/>
        <end position="208"/>
    </location>
</feature>
<evidence type="ECO:0000256" key="1">
    <source>
        <dbReference type="ARBA" id="ARBA00010996"/>
    </source>
</evidence>
<evidence type="ECO:0000256" key="5">
    <source>
        <dbReference type="SAM" id="MobiDB-lite"/>
    </source>
</evidence>
<dbReference type="EMBL" id="DUAV01000034">
    <property type="protein sequence ID" value="HIG63934.1"/>
    <property type="molecule type" value="Genomic_DNA"/>
</dbReference>
<dbReference type="AlphaFoldDB" id="A0A7C7ZE24"/>
<protein>
    <submittedName>
        <fullName evidence="7">Redoxin domain-containing protein</fullName>
    </submittedName>
</protein>
<dbReference type="Pfam" id="PF02630">
    <property type="entry name" value="SCO1-SenC"/>
    <property type="match status" value="1"/>
</dbReference>
<dbReference type="CDD" id="cd02968">
    <property type="entry name" value="SCO"/>
    <property type="match status" value="1"/>
</dbReference>
<accession>A0A7C7ZE24</accession>
<evidence type="ECO:0000256" key="2">
    <source>
        <dbReference type="ARBA" id="ARBA00023008"/>
    </source>
</evidence>
<feature type="compositionally biased region" description="Acidic residues" evidence="5">
    <location>
        <begin position="188"/>
        <end position="208"/>
    </location>
</feature>
<proteinExistence type="inferred from homology"/>
<organism evidence="7 8">
    <name type="scientific">Marine Group III euryarchaeote</name>
    <dbReference type="NCBI Taxonomy" id="2173149"/>
    <lineage>
        <taxon>Archaea</taxon>
        <taxon>Methanobacteriati</taxon>
        <taxon>Thermoplasmatota</taxon>
        <taxon>Thermoplasmata</taxon>
        <taxon>Candidatus Thermoprofundales</taxon>
    </lineage>
</organism>
<dbReference type="GO" id="GO:0046872">
    <property type="term" value="F:metal ion binding"/>
    <property type="evidence" value="ECO:0007669"/>
    <property type="project" value="UniProtKB-KW"/>
</dbReference>
<feature type="compositionally biased region" description="Acidic residues" evidence="5">
    <location>
        <begin position="167"/>
        <end position="180"/>
    </location>
</feature>
<evidence type="ECO:0000259" key="6">
    <source>
        <dbReference type="PROSITE" id="PS51352"/>
    </source>
</evidence>
<comment type="caution">
    <text evidence="7">The sequence shown here is derived from an EMBL/GenBank/DDBJ whole genome shotgun (WGS) entry which is preliminary data.</text>
</comment>
<keyword evidence="4" id="KW-1015">Disulfide bond</keyword>
<name>A0A7C7ZE24_9ARCH</name>
<feature type="domain" description="Thioredoxin" evidence="6">
    <location>
        <begin position="35"/>
        <end position="248"/>
    </location>
</feature>
<evidence type="ECO:0000256" key="4">
    <source>
        <dbReference type="PIRSR" id="PIRSR603782-2"/>
    </source>
</evidence>
<keyword evidence="3" id="KW-0479">Metal-binding</keyword>
<dbReference type="InterPro" id="IPR003782">
    <property type="entry name" value="SCO1/SenC"/>
</dbReference>
<dbReference type="InterPro" id="IPR036249">
    <property type="entry name" value="Thioredoxin-like_sf"/>
</dbReference>